<keyword evidence="2" id="KW-0732">Signal</keyword>
<dbReference type="InterPro" id="IPR015943">
    <property type="entry name" value="WD40/YVTN_repeat-like_dom_sf"/>
</dbReference>
<accession>A0ABP9K516</accession>
<feature type="compositionally biased region" description="Low complexity" evidence="1">
    <location>
        <begin position="38"/>
        <end position="55"/>
    </location>
</feature>
<dbReference type="Proteomes" id="UP001500603">
    <property type="component" value="Unassembled WGS sequence"/>
</dbReference>
<dbReference type="SUPFAM" id="SSF63829">
    <property type="entry name" value="Calcium-dependent phosphotriesterase"/>
    <property type="match status" value="1"/>
</dbReference>
<protein>
    <recommendedName>
        <fullName evidence="5">Lipoprotein</fullName>
    </recommendedName>
</protein>
<evidence type="ECO:0000313" key="4">
    <source>
        <dbReference type="Proteomes" id="UP001500603"/>
    </source>
</evidence>
<organism evidence="3 4">
    <name type="scientific">Nocardia callitridis</name>
    <dbReference type="NCBI Taxonomy" id="648753"/>
    <lineage>
        <taxon>Bacteria</taxon>
        <taxon>Bacillati</taxon>
        <taxon>Actinomycetota</taxon>
        <taxon>Actinomycetes</taxon>
        <taxon>Mycobacteriales</taxon>
        <taxon>Nocardiaceae</taxon>
        <taxon>Nocardia</taxon>
    </lineage>
</organism>
<sequence>MMRPRGSVSSILVGMVSVALLAGSAGCSESTTADDVPTRSPATAAVSPATSASPAGQVLASGPVAALVSDPKTGVLGTLDGATVSLLDPSAPGSPARTVTLPGPAADLSVGVPGEFLAATAHGVARIDVAAATVREIPVEGEPRSVLARQDGSLVVGTADGTLRELSADGAVVTRTVRGLVSADALAMVGDKVTALDRPQTSITELDPGEDRLGLALRAGDGATKMLADTRGRVVVTDSEGGQLLVYGVGPLVLHQRFPVRSSPYALAYDQRSDLIWVTCTQSNEVVGFDLSTGIPKEQGRYPTVRQPNSVTVDQRTGDLFVGSATGDGVQRIGADDRKRGH</sequence>
<evidence type="ECO:0000256" key="2">
    <source>
        <dbReference type="SAM" id="SignalP"/>
    </source>
</evidence>
<feature type="region of interest" description="Disordered" evidence="1">
    <location>
        <begin position="28"/>
        <end position="55"/>
    </location>
</feature>
<comment type="caution">
    <text evidence="3">The sequence shown here is derived from an EMBL/GenBank/DDBJ whole genome shotgun (WGS) entry which is preliminary data.</text>
</comment>
<dbReference type="InterPro" id="IPR051200">
    <property type="entry name" value="Host-pathogen_enzymatic-act"/>
</dbReference>
<name>A0ABP9K516_9NOCA</name>
<dbReference type="EMBL" id="BAABJM010000002">
    <property type="protein sequence ID" value="GAA5051120.1"/>
    <property type="molecule type" value="Genomic_DNA"/>
</dbReference>
<evidence type="ECO:0000313" key="3">
    <source>
        <dbReference type="EMBL" id="GAA5051120.1"/>
    </source>
</evidence>
<proteinExistence type="predicted"/>
<dbReference type="PROSITE" id="PS51257">
    <property type="entry name" value="PROKAR_LIPOPROTEIN"/>
    <property type="match status" value="1"/>
</dbReference>
<feature type="signal peptide" evidence="2">
    <location>
        <begin position="1"/>
        <end position="33"/>
    </location>
</feature>
<dbReference type="Gene3D" id="2.130.10.10">
    <property type="entry name" value="YVTN repeat-like/Quinoprotein amine dehydrogenase"/>
    <property type="match status" value="1"/>
</dbReference>
<dbReference type="PANTHER" id="PTHR47197">
    <property type="entry name" value="PROTEIN NIRF"/>
    <property type="match status" value="1"/>
</dbReference>
<evidence type="ECO:0008006" key="5">
    <source>
        <dbReference type="Google" id="ProtNLM"/>
    </source>
</evidence>
<feature type="chain" id="PRO_5046571472" description="Lipoprotein" evidence="2">
    <location>
        <begin position="34"/>
        <end position="342"/>
    </location>
</feature>
<gene>
    <name evidence="3" type="ORF">GCM10023318_22110</name>
</gene>
<keyword evidence="4" id="KW-1185">Reference proteome</keyword>
<evidence type="ECO:0000256" key="1">
    <source>
        <dbReference type="SAM" id="MobiDB-lite"/>
    </source>
</evidence>
<dbReference type="PANTHER" id="PTHR47197:SF3">
    <property type="entry name" value="DIHYDRO-HEME D1 DEHYDROGENASE"/>
    <property type="match status" value="1"/>
</dbReference>
<reference evidence="4" key="1">
    <citation type="journal article" date="2019" name="Int. J. Syst. Evol. Microbiol.">
        <title>The Global Catalogue of Microorganisms (GCM) 10K type strain sequencing project: providing services to taxonomists for standard genome sequencing and annotation.</title>
        <authorList>
            <consortium name="The Broad Institute Genomics Platform"/>
            <consortium name="The Broad Institute Genome Sequencing Center for Infectious Disease"/>
            <person name="Wu L."/>
            <person name="Ma J."/>
        </authorList>
    </citation>
    <scope>NUCLEOTIDE SEQUENCE [LARGE SCALE GENOMIC DNA]</scope>
    <source>
        <strain evidence="4">JCM 18298</strain>
    </source>
</reference>